<dbReference type="RefSeq" id="WP_282300779.1">
    <property type="nucleotide sequence ID" value="NZ_CP124616.1"/>
</dbReference>
<dbReference type="Proteomes" id="UP001241605">
    <property type="component" value="Chromosome"/>
</dbReference>
<reference evidence="1 2" key="1">
    <citation type="submission" date="2023-05" db="EMBL/GenBank/DDBJ databases">
        <title>YMD87, complete Genome.</title>
        <authorList>
            <person name="Zhang J."/>
            <person name="Xu X."/>
        </authorList>
    </citation>
    <scope>NUCLEOTIDE SEQUENCE [LARGE SCALE GENOMIC DNA]</scope>
    <source>
        <strain evidence="1 2">YMD87</strain>
    </source>
</reference>
<protein>
    <recommendedName>
        <fullName evidence="3">SnoaL-like domain-containing protein</fullName>
    </recommendedName>
</protein>
<dbReference type="EMBL" id="CP124616">
    <property type="protein sequence ID" value="WGW04148.1"/>
    <property type="molecule type" value="Genomic_DNA"/>
</dbReference>
<accession>A0ABY8QJH6</accession>
<keyword evidence="2" id="KW-1185">Reference proteome</keyword>
<sequence length="150" mass="17084">MKDQDARSIAQDFLDRQGEATICGDVEATLACCDIPCTLDSMEGRVVATNRAQMRAICAAFIDELKAKRLTHMVRKCLDAQFRDDDTVCALYETRYIKDNSLLSEEPYAGFVILRRKETQWKIIAMQFAVRGASPANITLRDWIRERSDL</sequence>
<evidence type="ECO:0008006" key="3">
    <source>
        <dbReference type="Google" id="ProtNLM"/>
    </source>
</evidence>
<proteinExistence type="predicted"/>
<dbReference type="Gene3D" id="3.10.450.50">
    <property type="match status" value="1"/>
</dbReference>
<evidence type="ECO:0000313" key="2">
    <source>
        <dbReference type="Proteomes" id="UP001241605"/>
    </source>
</evidence>
<organism evidence="1 2">
    <name type="scientific">Tropicibacter oceani</name>
    <dbReference type="NCBI Taxonomy" id="3058420"/>
    <lineage>
        <taxon>Bacteria</taxon>
        <taxon>Pseudomonadati</taxon>
        <taxon>Pseudomonadota</taxon>
        <taxon>Alphaproteobacteria</taxon>
        <taxon>Rhodobacterales</taxon>
        <taxon>Roseobacteraceae</taxon>
        <taxon>Tropicibacter</taxon>
    </lineage>
</organism>
<dbReference type="InterPro" id="IPR032710">
    <property type="entry name" value="NTF2-like_dom_sf"/>
</dbReference>
<evidence type="ECO:0000313" key="1">
    <source>
        <dbReference type="EMBL" id="WGW04148.1"/>
    </source>
</evidence>
<name>A0ABY8QJH6_9RHOB</name>
<dbReference type="SUPFAM" id="SSF54427">
    <property type="entry name" value="NTF2-like"/>
    <property type="match status" value="1"/>
</dbReference>
<gene>
    <name evidence="1" type="ORF">QF118_00995</name>
</gene>